<accession>A0A317PGR4</accession>
<dbReference type="Proteomes" id="UP000246352">
    <property type="component" value="Unassembled WGS sequence"/>
</dbReference>
<comment type="caution">
    <text evidence="2">The sequence shown here is derived from an EMBL/GenBank/DDBJ whole genome shotgun (WGS) entry which is preliminary data.</text>
</comment>
<sequence>MTTNTPGDAVPASSTAPEAAQVLPLTGITVLDIGHVLAGPFASYQLALLGAEVIRVEPVDSTDFVRRHGGTAEMKAAGLGASFLSQNAGKRSAAINLKDPRGIELVGRLAARSDVMLQNFRPGVAARLGIGFDAIAELNPRIIYLSLSGYGESGPLAHAPAYDHILQGLSGMMAMTGTPDSGPMRVGFPIVDYIAGQTAAGAVLAALLQRDRNGAGAQHLTVSMLDSIVSLMAAYAVDHQTTGQSRGLEGNKAFSGSPFSDRFETADGQLVVTANTADQALRLCNATGKSDLTIHVRRELAGETLTEEDRARIGAGLKAAFLERPAAEWEVLLNRAGVPSAHVRSLAQVLEHPQLTHNRLMRELAVPELGLSVSVPHLPFSSSGWRRGPLAPAPTLGRDTSAVLSELALGESEIDALRAEGVIG</sequence>
<keyword evidence="3" id="KW-1185">Reference proteome</keyword>
<dbReference type="EMBL" id="QGTR01000004">
    <property type="protein sequence ID" value="PWV99225.1"/>
    <property type="molecule type" value="Genomic_DNA"/>
</dbReference>
<name>A0A317PGR4_9HYPH</name>
<organism evidence="2 3">
    <name type="scientific">Hoeflea marina</name>
    <dbReference type="NCBI Taxonomy" id="274592"/>
    <lineage>
        <taxon>Bacteria</taxon>
        <taxon>Pseudomonadati</taxon>
        <taxon>Pseudomonadota</taxon>
        <taxon>Alphaproteobacteria</taxon>
        <taxon>Hyphomicrobiales</taxon>
        <taxon>Rhizobiaceae</taxon>
        <taxon>Hoeflea</taxon>
    </lineage>
</organism>
<dbReference type="SUPFAM" id="SSF89796">
    <property type="entry name" value="CoA-transferase family III (CaiB/BaiF)"/>
    <property type="match status" value="1"/>
</dbReference>
<evidence type="ECO:0000313" key="2">
    <source>
        <dbReference type="EMBL" id="PWV99225.1"/>
    </source>
</evidence>
<dbReference type="AlphaFoldDB" id="A0A317PGR4"/>
<gene>
    <name evidence="2" type="ORF">DFR52_104518</name>
</gene>
<proteinExistence type="predicted"/>
<dbReference type="InterPro" id="IPR044855">
    <property type="entry name" value="CoA-Trfase_III_dom3_sf"/>
</dbReference>
<evidence type="ECO:0000313" key="3">
    <source>
        <dbReference type="Proteomes" id="UP000246352"/>
    </source>
</evidence>
<dbReference type="InterPro" id="IPR023606">
    <property type="entry name" value="CoA-Trfase_III_dom_1_sf"/>
</dbReference>
<dbReference type="InterPro" id="IPR003673">
    <property type="entry name" value="CoA-Trfase_fam_III"/>
</dbReference>
<dbReference type="PANTHER" id="PTHR48207:SF3">
    <property type="entry name" value="SUCCINATE--HYDROXYMETHYLGLUTARATE COA-TRANSFERASE"/>
    <property type="match status" value="1"/>
</dbReference>
<dbReference type="Gene3D" id="3.40.50.10540">
    <property type="entry name" value="Crotonobetainyl-coa:carnitine coa-transferase, domain 1"/>
    <property type="match status" value="1"/>
</dbReference>
<keyword evidence="1 2" id="KW-0808">Transferase</keyword>
<dbReference type="InterPro" id="IPR050483">
    <property type="entry name" value="CoA-transferase_III_domain"/>
</dbReference>
<dbReference type="GO" id="GO:0008410">
    <property type="term" value="F:CoA-transferase activity"/>
    <property type="evidence" value="ECO:0007669"/>
    <property type="project" value="TreeGrafter"/>
</dbReference>
<evidence type="ECO:0000256" key="1">
    <source>
        <dbReference type="ARBA" id="ARBA00022679"/>
    </source>
</evidence>
<dbReference type="RefSeq" id="WP_110033356.1">
    <property type="nucleotide sequence ID" value="NZ_QGTR01000004.1"/>
</dbReference>
<dbReference type="Pfam" id="PF02515">
    <property type="entry name" value="CoA_transf_3"/>
    <property type="match status" value="1"/>
</dbReference>
<dbReference type="OrthoDB" id="9806585at2"/>
<dbReference type="Gene3D" id="3.30.1540.10">
    <property type="entry name" value="formyl-coa transferase, domain 3"/>
    <property type="match status" value="1"/>
</dbReference>
<dbReference type="PANTHER" id="PTHR48207">
    <property type="entry name" value="SUCCINATE--HYDROXYMETHYLGLUTARATE COA-TRANSFERASE"/>
    <property type="match status" value="1"/>
</dbReference>
<protein>
    <submittedName>
        <fullName evidence="2">Crotonobetainyl-CoA:carnitine CoA-transferase CaiB-like acyl-CoA transferase</fullName>
    </submittedName>
</protein>
<reference evidence="2 3" key="1">
    <citation type="submission" date="2018-05" db="EMBL/GenBank/DDBJ databases">
        <title>Genomic Encyclopedia of Type Strains, Phase IV (KMG-IV): sequencing the most valuable type-strain genomes for metagenomic binning, comparative biology and taxonomic classification.</title>
        <authorList>
            <person name="Goeker M."/>
        </authorList>
    </citation>
    <scope>NUCLEOTIDE SEQUENCE [LARGE SCALE GENOMIC DNA]</scope>
    <source>
        <strain evidence="2 3">DSM 16791</strain>
    </source>
</reference>